<comment type="caution">
    <text evidence="1">The sequence shown here is derived from an EMBL/GenBank/DDBJ whole genome shotgun (WGS) entry which is preliminary data.</text>
</comment>
<gene>
    <name evidence="1" type="ORF">PM001_LOCUS2860</name>
</gene>
<proteinExistence type="predicted"/>
<evidence type="ECO:0000313" key="1">
    <source>
        <dbReference type="EMBL" id="CAK7904196.1"/>
    </source>
</evidence>
<dbReference type="EMBL" id="CAKLBY020000028">
    <property type="protein sequence ID" value="CAK7904196.1"/>
    <property type="molecule type" value="Genomic_DNA"/>
</dbReference>
<dbReference type="Proteomes" id="UP001162060">
    <property type="component" value="Unassembled WGS sequence"/>
</dbReference>
<reference evidence="1" key="1">
    <citation type="submission" date="2024-01" db="EMBL/GenBank/DDBJ databases">
        <authorList>
            <person name="Webb A."/>
        </authorList>
    </citation>
    <scope>NUCLEOTIDE SEQUENCE</scope>
    <source>
        <strain evidence="1">Pm1</strain>
    </source>
</reference>
<protein>
    <submittedName>
        <fullName evidence="1">Uncharacterized protein</fullName>
    </submittedName>
</protein>
<accession>A0AAV1T663</accession>
<name>A0AAV1T663_9STRA</name>
<evidence type="ECO:0000313" key="2">
    <source>
        <dbReference type="Proteomes" id="UP001162060"/>
    </source>
</evidence>
<dbReference type="AlphaFoldDB" id="A0AAV1T663"/>
<sequence>MHLRNVSLLASQGRTVGHRGVYVDDLLATGTCAAAVDRFFVNLGSLSINDLGTVIKFLNMRVTIDNCEGYVLDQDEVIGELLCEHGIEEDSSTKSPIGADCYDVQTDDNRCSPRLRCLER</sequence>
<organism evidence="1 2">
    <name type="scientific">Peronospora matthiolae</name>
    <dbReference type="NCBI Taxonomy" id="2874970"/>
    <lineage>
        <taxon>Eukaryota</taxon>
        <taxon>Sar</taxon>
        <taxon>Stramenopiles</taxon>
        <taxon>Oomycota</taxon>
        <taxon>Peronosporomycetes</taxon>
        <taxon>Peronosporales</taxon>
        <taxon>Peronosporaceae</taxon>
        <taxon>Peronospora</taxon>
    </lineage>
</organism>